<evidence type="ECO:0000256" key="2">
    <source>
        <dbReference type="ARBA" id="ARBA00005236"/>
    </source>
</evidence>
<reference evidence="9 10" key="1">
    <citation type="submission" date="2018-08" db="EMBL/GenBank/DDBJ databases">
        <title>Sequencing the genomes of 1000 actinobacteria strains.</title>
        <authorList>
            <person name="Klenk H.-P."/>
        </authorList>
    </citation>
    <scope>NUCLEOTIDE SEQUENCE [LARGE SCALE GENOMIC DNA]</scope>
    <source>
        <strain evidence="9 10">DSM 22967</strain>
    </source>
</reference>
<feature type="transmembrane region" description="Helical" evidence="7">
    <location>
        <begin position="196"/>
        <end position="216"/>
    </location>
</feature>
<feature type="transmembrane region" description="Helical" evidence="7">
    <location>
        <begin position="21"/>
        <end position="40"/>
    </location>
</feature>
<dbReference type="InterPro" id="IPR003838">
    <property type="entry name" value="ABC3_permease_C"/>
</dbReference>
<feature type="transmembrane region" description="Helical" evidence="7">
    <location>
        <begin position="539"/>
        <end position="560"/>
    </location>
</feature>
<evidence type="ECO:0000256" key="3">
    <source>
        <dbReference type="ARBA" id="ARBA00022475"/>
    </source>
</evidence>
<organism evidence="9 10">
    <name type="scientific">Calidifontibacter indicus</name>
    <dbReference type="NCBI Taxonomy" id="419650"/>
    <lineage>
        <taxon>Bacteria</taxon>
        <taxon>Bacillati</taxon>
        <taxon>Actinomycetota</taxon>
        <taxon>Actinomycetes</taxon>
        <taxon>Micrococcales</taxon>
        <taxon>Dermacoccaceae</taxon>
        <taxon>Calidifontibacter</taxon>
    </lineage>
</organism>
<dbReference type="GO" id="GO:0044874">
    <property type="term" value="P:lipoprotein localization to outer membrane"/>
    <property type="evidence" value="ECO:0007669"/>
    <property type="project" value="TreeGrafter"/>
</dbReference>
<evidence type="ECO:0000259" key="8">
    <source>
        <dbReference type="Pfam" id="PF02687"/>
    </source>
</evidence>
<comment type="caution">
    <text evidence="9">The sequence shown here is derived from an EMBL/GenBank/DDBJ whole genome shotgun (WGS) entry which is preliminary data.</text>
</comment>
<dbReference type="InterPro" id="IPR051447">
    <property type="entry name" value="Lipoprotein-release_system"/>
</dbReference>
<evidence type="ECO:0000256" key="4">
    <source>
        <dbReference type="ARBA" id="ARBA00022692"/>
    </source>
</evidence>
<sequence>MTAVSTGAALGLRLALRAGRARAVTVVASAAGGLLVLLLSLDLPYALRNPETFLQRDDKIAYLILSAVVAAPVVVLMLTTSRLSSAGRDRRLSRLRLMGLSRGNAAVVALVETLALVTVGAALGFAAWLTMRWTLLHLLVEHGCAKTVPPAHVTWAVAATVGVLLAAGLSSVAPALRSARSALSQARTVGRARHVWWPLALLVVALVVGLLATSAYRGQNDQPPSVLPLAFCFFASISGLVLAGSSLTTLLGRALRRIPGATALLAGRRMEADRSATSRALAGLVIATFAAAFGLSVFTIFTTTPQYRSAQWAMQHETVDMTQLQAPPDAAMLERVRRTPGVTWADAGWTTTQSTDVDGVSTTVISCARLRSVATVSGCRDDSAWLVPSNSSRPKALPTVSTHGVRLRAVSTGSVHFDAVAAGGNGPYWFDTWSNTVVVPPGVMQRAGVRPDAIVFGIAPGARLPWTSDLPVASSEDWDNYDNVAVYRTMTYTLIAAVIAVGLLTVVINVIDRAAERRRSVAATRVLGTDVRVLRHAQFLGVVLPLLAGVTVAVVAGWVTGRTYLAFGDALGSFPGTQLLLLWGGACLGAVAVAALTLPGLGRPLSADLVRRE</sequence>
<feature type="transmembrane region" description="Helical" evidence="7">
    <location>
        <begin position="280"/>
        <end position="301"/>
    </location>
</feature>
<keyword evidence="4 7" id="KW-0812">Transmembrane</keyword>
<dbReference type="Proteomes" id="UP000256253">
    <property type="component" value="Unassembled WGS sequence"/>
</dbReference>
<feature type="transmembrane region" description="Helical" evidence="7">
    <location>
        <begin position="228"/>
        <end position="251"/>
    </location>
</feature>
<proteinExistence type="inferred from homology"/>
<dbReference type="PANTHER" id="PTHR30489">
    <property type="entry name" value="LIPOPROTEIN-RELEASING SYSTEM TRANSMEMBRANE PROTEIN LOLE"/>
    <property type="match status" value="1"/>
</dbReference>
<comment type="similarity">
    <text evidence="2">Belongs to the ABC-4 integral membrane protein family. LolC/E subfamily.</text>
</comment>
<evidence type="ECO:0000313" key="10">
    <source>
        <dbReference type="Proteomes" id="UP000256253"/>
    </source>
</evidence>
<feature type="transmembrane region" description="Helical" evidence="7">
    <location>
        <begin position="155"/>
        <end position="176"/>
    </location>
</feature>
<dbReference type="Pfam" id="PF02687">
    <property type="entry name" value="FtsX"/>
    <property type="match status" value="1"/>
</dbReference>
<protein>
    <submittedName>
        <fullName evidence="9">FtsX-like permease family protein</fullName>
    </submittedName>
</protein>
<comment type="subcellular location">
    <subcellularLocation>
        <location evidence="1">Cell membrane</location>
        <topology evidence="1">Multi-pass membrane protein</topology>
    </subcellularLocation>
</comment>
<evidence type="ECO:0000256" key="7">
    <source>
        <dbReference type="SAM" id="Phobius"/>
    </source>
</evidence>
<evidence type="ECO:0000256" key="5">
    <source>
        <dbReference type="ARBA" id="ARBA00022989"/>
    </source>
</evidence>
<dbReference type="GO" id="GO:0098797">
    <property type="term" value="C:plasma membrane protein complex"/>
    <property type="evidence" value="ECO:0007669"/>
    <property type="project" value="TreeGrafter"/>
</dbReference>
<keyword evidence="10" id="KW-1185">Reference proteome</keyword>
<name>A0A3D9V033_9MICO</name>
<gene>
    <name evidence="9" type="ORF">DFJ65_2643</name>
</gene>
<keyword evidence="5 7" id="KW-1133">Transmembrane helix</keyword>
<feature type="domain" description="ABC3 transporter permease C-terminal" evidence="8">
    <location>
        <begin position="64"/>
        <end position="180"/>
    </location>
</feature>
<dbReference type="EMBL" id="QTUA01000001">
    <property type="protein sequence ID" value="REF31574.1"/>
    <property type="molecule type" value="Genomic_DNA"/>
</dbReference>
<evidence type="ECO:0000256" key="6">
    <source>
        <dbReference type="ARBA" id="ARBA00023136"/>
    </source>
</evidence>
<feature type="transmembrane region" description="Helical" evidence="7">
    <location>
        <begin position="490"/>
        <end position="511"/>
    </location>
</feature>
<dbReference type="PANTHER" id="PTHR30489:SF0">
    <property type="entry name" value="LIPOPROTEIN-RELEASING SYSTEM TRANSMEMBRANE PROTEIN LOLE"/>
    <property type="match status" value="1"/>
</dbReference>
<dbReference type="RefSeq" id="WP_115923391.1">
    <property type="nucleotide sequence ID" value="NZ_QTUA01000001.1"/>
</dbReference>
<feature type="transmembrane region" description="Helical" evidence="7">
    <location>
        <begin position="580"/>
        <end position="602"/>
    </location>
</feature>
<feature type="transmembrane region" description="Helical" evidence="7">
    <location>
        <begin position="105"/>
        <end position="129"/>
    </location>
</feature>
<keyword evidence="6 7" id="KW-0472">Membrane</keyword>
<accession>A0A3D9V033</accession>
<evidence type="ECO:0000256" key="1">
    <source>
        <dbReference type="ARBA" id="ARBA00004651"/>
    </source>
</evidence>
<feature type="transmembrane region" description="Helical" evidence="7">
    <location>
        <begin position="60"/>
        <end position="84"/>
    </location>
</feature>
<evidence type="ECO:0000313" key="9">
    <source>
        <dbReference type="EMBL" id="REF31574.1"/>
    </source>
</evidence>
<dbReference type="AlphaFoldDB" id="A0A3D9V033"/>
<keyword evidence="3" id="KW-1003">Cell membrane</keyword>